<dbReference type="OrthoDB" id="9811721at2"/>
<accession>A0A285U7F7</accession>
<feature type="transmembrane region" description="Helical" evidence="12">
    <location>
        <begin position="58"/>
        <end position="75"/>
    </location>
</feature>
<feature type="transmembrane region" description="Helical" evidence="12">
    <location>
        <begin position="147"/>
        <end position="169"/>
    </location>
</feature>
<comment type="subcellular location">
    <subcellularLocation>
        <location evidence="1">Cell membrane</location>
        <topology evidence="1">Multi-pass membrane protein</topology>
    </subcellularLocation>
</comment>
<dbReference type="GO" id="GO:0005886">
    <property type="term" value="C:plasma membrane"/>
    <property type="evidence" value="ECO:0007669"/>
    <property type="project" value="UniProtKB-SubCell"/>
</dbReference>
<evidence type="ECO:0000256" key="5">
    <source>
        <dbReference type="ARBA" id="ARBA00022475"/>
    </source>
</evidence>
<evidence type="ECO:0000313" key="14">
    <source>
        <dbReference type="Proteomes" id="UP000219412"/>
    </source>
</evidence>
<dbReference type="Pfam" id="PF01032">
    <property type="entry name" value="FecCD"/>
    <property type="match status" value="1"/>
</dbReference>
<proteinExistence type="inferred from homology"/>
<feature type="transmembrane region" description="Helical" evidence="12">
    <location>
        <begin position="114"/>
        <end position="135"/>
    </location>
</feature>
<feature type="transmembrane region" description="Helical" evidence="12">
    <location>
        <begin position="7"/>
        <end position="29"/>
    </location>
</feature>
<keyword evidence="14" id="KW-1185">Reference proteome</keyword>
<dbReference type="InterPro" id="IPR037294">
    <property type="entry name" value="ABC_BtuC-like"/>
</dbReference>
<dbReference type="InterPro" id="IPR000522">
    <property type="entry name" value="ABC_transptr_permease_BtuC"/>
</dbReference>
<dbReference type="AlphaFoldDB" id="A0A285U7F7"/>
<comment type="function">
    <text evidence="9">Part of the binding-protein-dependent transport system for heme-iron. Responsible for the translocation of the substrate across the membrane.</text>
</comment>
<reference evidence="14" key="1">
    <citation type="submission" date="2017-08" db="EMBL/GenBank/DDBJ databases">
        <authorList>
            <person name="Varghese N."/>
            <person name="Submissions S."/>
        </authorList>
    </citation>
    <scope>NUCLEOTIDE SEQUENCE [LARGE SCALE GENOMIC DNA]</scope>
    <source>
        <strain evidence="14">DSM 23173</strain>
    </source>
</reference>
<dbReference type="Proteomes" id="UP000219412">
    <property type="component" value="Unassembled WGS sequence"/>
</dbReference>
<keyword evidence="6 12" id="KW-0812">Transmembrane</keyword>
<gene>
    <name evidence="13" type="ORF">SAMN05878391_0078</name>
</gene>
<sequence>MRNPLKLVIITVLLLVTVVLTLVTGTFSLSPGDLLDLIMGRAGADVNLVFYEFRMPRVIITILCGAALALSGLILQVISRNPLADPGIIGVNAGSGFGVVLFLMFVSVGGSNNLYALPVMSFIAGLITVLLVFVLSFVRGSFNSNMFILIGIAVAMGVTGFLYVFTSTFDDRQMTMLNQYLAGNIWGDTWAFVVVILPYILVVSVFAWMKINEMAMLNLEDDTLRGLGMNVNVEKVLLIICAAMLSSVAVSVAGAISFIGLIAPHIARLLFKVEMKFVFIGTLGIGALLLSVSDLIGKLLLAPLIIPAGIVVALIGGPYFIYLLMTARKV</sequence>
<evidence type="ECO:0000256" key="11">
    <source>
        <dbReference type="ARBA" id="ARBA00031465"/>
    </source>
</evidence>
<keyword evidence="4" id="KW-0813">Transport</keyword>
<evidence type="ECO:0000256" key="7">
    <source>
        <dbReference type="ARBA" id="ARBA00022989"/>
    </source>
</evidence>
<evidence type="ECO:0000256" key="6">
    <source>
        <dbReference type="ARBA" id="ARBA00022692"/>
    </source>
</evidence>
<keyword evidence="7 12" id="KW-1133">Transmembrane helix</keyword>
<feature type="transmembrane region" description="Helical" evidence="12">
    <location>
        <begin position="299"/>
        <end position="325"/>
    </location>
</feature>
<dbReference type="RefSeq" id="WP_097038042.1">
    <property type="nucleotide sequence ID" value="NZ_OBQF01000001.1"/>
</dbReference>
<dbReference type="PANTHER" id="PTHR30472:SF69">
    <property type="entry name" value="HEME-IRON TRANSPORT SYSTEM PERMEASE PROTEIN ISDF-RELATED"/>
    <property type="match status" value="1"/>
</dbReference>
<organism evidence="13 14">
    <name type="scientific">Salinicoccus kekensis</name>
    <dbReference type="NCBI Taxonomy" id="714307"/>
    <lineage>
        <taxon>Bacteria</taxon>
        <taxon>Bacillati</taxon>
        <taxon>Bacillota</taxon>
        <taxon>Bacilli</taxon>
        <taxon>Bacillales</taxon>
        <taxon>Staphylococcaceae</taxon>
        <taxon>Salinicoccus</taxon>
    </lineage>
</organism>
<feature type="transmembrane region" description="Helical" evidence="12">
    <location>
        <begin position="87"/>
        <end position="108"/>
    </location>
</feature>
<dbReference type="Gene3D" id="1.10.3470.10">
    <property type="entry name" value="ABC transporter involved in vitamin B12 uptake, BtuC"/>
    <property type="match status" value="1"/>
</dbReference>
<keyword evidence="5" id="KW-1003">Cell membrane</keyword>
<evidence type="ECO:0000256" key="9">
    <source>
        <dbReference type="ARBA" id="ARBA00025320"/>
    </source>
</evidence>
<name>A0A285U7F7_9STAP</name>
<dbReference type="PANTHER" id="PTHR30472">
    <property type="entry name" value="FERRIC ENTEROBACTIN TRANSPORT SYSTEM PERMEASE PROTEIN"/>
    <property type="match status" value="1"/>
</dbReference>
<dbReference type="EMBL" id="OBQF01000001">
    <property type="protein sequence ID" value="SOC37762.1"/>
    <property type="molecule type" value="Genomic_DNA"/>
</dbReference>
<dbReference type="FunFam" id="1.10.3470.10:FF:000001">
    <property type="entry name" value="Vitamin B12 ABC transporter permease BtuC"/>
    <property type="match status" value="1"/>
</dbReference>
<feature type="transmembrane region" description="Helical" evidence="12">
    <location>
        <begin position="236"/>
        <end position="263"/>
    </location>
</feature>
<dbReference type="GO" id="GO:0033214">
    <property type="term" value="P:siderophore-iron import into cell"/>
    <property type="evidence" value="ECO:0007669"/>
    <property type="project" value="TreeGrafter"/>
</dbReference>
<evidence type="ECO:0000256" key="10">
    <source>
        <dbReference type="ARBA" id="ARBA00031149"/>
    </source>
</evidence>
<comment type="similarity">
    <text evidence="2">Belongs to the binding-protein-dependent transport system permease family. FecCD subfamily.</text>
</comment>
<feature type="transmembrane region" description="Helical" evidence="12">
    <location>
        <begin position="189"/>
        <end position="209"/>
    </location>
</feature>
<evidence type="ECO:0000256" key="1">
    <source>
        <dbReference type="ARBA" id="ARBA00004651"/>
    </source>
</evidence>
<evidence type="ECO:0000256" key="8">
    <source>
        <dbReference type="ARBA" id="ARBA00023136"/>
    </source>
</evidence>
<feature type="transmembrane region" description="Helical" evidence="12">
    <location>
        <begin position="275"/>
        <end position="292"/>
    </location>
</feature>
<evidence type="ECO:0000256" key="2">
    <source>
        <dbReference type="ARBA" id="ARBA00007935"/>
    </source>
</evidence>
<evidence type="ECO:0000256" key="12">
    <source>
        <dbReference type="SAM" id="Phobius"/>
    </source>
</evidence>
<protein>
    <recommendedName>
        <fullName evidence="3">Probable heme-iron transport system permease protein IsdF</fullName>
    </recommendedName>
    <alternativeName>
        <fullName evidence="11">Iron-regulated surface determinant protein F</fullName>
    </alternativeName>
    <alternativeName>
        <fullName evidence="10">Staphylococcal iron-regulated protein G</fullName>
    </alternativeName>
</protein>
<dbReference type="SUPFAM" id="SSF81345">
    <property type="entry name" value="ABC transporter involved in vitamin B12 uptake, BtuC"/>
    <property type="match status" value="1"/>
</dbReference>
<dbReference type="GO" id="GO:0022857">
    <property type="term" value="F:transmembrane transporter activity"/>
    <property type="evidence" value="ECO:0007669"/>
    <property type="project" value="InterPro"/>
</dbReference>
<evidence type="ECO:0000256" key="3">
    <source>
        <dbReference type="ARBA" id="ARBA00018524"/>
    </source>
</evidence>
<evidence type="ECO:0000313" key="13">
    <source>
        <dbReference type="EMBL" id="SOC37762.1"/>
    </source>
</evidence>
<keyword evidence="8 12" id="KW-0472">Membrane</keyword>
<evidence type="ECO:0000256" key="4">
    <source>
        <dbReference type="ARBA" id="ARBA00022448"/>
    </source>
</evidence>
<dbReference type="CDD" id="cd06550">
    <property type="entry name" value="TM_ABC_iron-siderophores_like"/>
    <property type="match status" value="1"/>
</dbReference>